<evidence type="ECO:0000313" key="2">
    <source>
        <dbReference type="Proteomes" id="UP001321125"/>
    </source>
</evidence>
<accession>A0ABT4IRY9</accession>
<proteinExistence type="predicted"/>
<evidence type="ECO:0000313" key="1">
    <source>
        <dbReference type="EMBL" id="MCZ0926430.1"/>
    </source>
</evidence>
<evidence type="ECO:0008006" key="3">
    <source>
        <dbReference type="Google" id="ProtNLM"/>
    </source>
</evidence>
<comment type="caution">
    <text evidence="1">The sequence shown here is derived from an EMBL/GenBank/DDBJ whole genome shotgun (WGS) entry which is preliminary data.</text>
</comment>
<dbReference type="EMBL" id="JAKNQU010000002">
    <property type="protein sequence ID" value="MCZ0926430.1"/>
    <property type="molecule type" value="Genomic_DNA"/>
</dbReference>
<gene>
    <name evidence="1" type="ORF">L0635_04955</name>
</gene>
<dbReference type="Proteomes" id="UP001321125">
    <property type="component" value="Unassembled WGS sequence"/>
</dbReference>
<keyword evidence="2" id="KW-1185">Reference proteome</keyword>
<sequence length="499" mass="55609">MLTRDDFQQAIDDSVARYPAVGALYRARDPRILQHLDAMATMLSMYSSQLEVAQAEPFEKVRDATVLADASMRGLVPKAQPSRVSIRLKNSSNAAFSASPGRALIDSNGRPFRIETPIDAGPGDTVSFEAIQLSEKPRVHTVQESRAFYAIEVELADDDSWLCGLHVTDEDGSYEHRERYTNTIAGERIYHVEADERRRVYVRFGQDGVVGVQPTDGRQLTITSYYSLGRIDDFQTGSPMAFETMQGPNEAQLEMTLESVSSNGENPPSMRALRELAKYPSVYNHNAVFLGEFDFLVRRHFPSLQFLSVWNEGVEERHRGMSVDNINALFVACLSAAENEAVLTQQPGEETEPQLVDEGSLTATQTAIRDRIHASDNSYRVRFYSAIRAPLAVSITATVATSYDESVVRDQIRQVMLNEFGEQADQSRRGQSSPLYQQVYQLLRKQVPALSVGRADLQVAIEEPEGAARPELWRYVSPESLEVSVTVGNVNVPFWGSGL</sequence>
<name>A0ABT4IRY9_9GAMM</name>
<reference evidence="1 2" key="1">
    <citation type="submission" date="2022-02" db="EMBL/GenBank/DDBJ databases">
        <title>Study of halophilic communities from a Mexican lake.</title>
        <authorList>
            <person name="Hernandez-Soto L.M."/>
            <person name="Martinez-Abarca F."/>
            <person name="Ramirez-Saad H.C."/>
            <person name="Aguirre-Garrido J.F."/>
        </authorList>
    </citation>
    <scope>NUCLEOTIDE SEQUENCE [LARGE SCALE GENOMIC DNA]</scope>
    <source>
        <strain evidence="1 2">Hjan13</strain>
    </source>
</reference>
<organism evidence="1 2">
    <name type="scientific">Vreelandella janggokensis</name>
    <dbReference type="NCBI Taxonomy" id="370767"/>
    <lineage>
        <taxon>Bacteria</taxon>
        <taxon>Pseudomonadati</taxon>
        <taxon>Pseudomonadota</taxon>
        <taxon>Gammaproteobacteria</taxon>
        <taxon>Oceanospirillales</taxon>
        <taxon>Halomonadaceae</taxon>
        <taxon>Vreelandella</taxon>
    </lineage>
</organism>
<dbReference type="RefSeq" id="WP_268901261.1">
    <property type="nucleotide sequence ID" value="NZ_JAKNQT010000001.1"/>
</dbReference>
<protein>
    <recommendedName>
        <fullName evidence="3">Baseplate protein J-like domain-containing protein</fullName>
    </recommendedName>
</protein>